<organism evidence="2">
    <name type="scientific">viral metagenome</name>
    <dbReference type="NCBI Taxonomy" id="1070528"/>
    <lineage>
        <taxon>unclassified sequences</taxon>
        <taxon>metagenomes</taxon>
        <taxon>organismal metagenomes</taxon>
    </lineage>
</organism>
<name>A0A6C0IBY4_9ZZZZ</name>
<dbReference type="Gene3D" id="3.40.50.1000">
    <property type="entry name" value="HAD superfamily/HAD-like"/>
    <property type="match status" value="1"/>
</dbReference>
<dbReference type="InterPro" id="IPR023214">
    <property type="entry name" value="HAD_sf"/>
</dbReference>
<dbReference type="SUPFAM" id="SSF53335">
    <property type="entry name" value="S-adenosyl-L-methionine-dependent methyltransferases"/>
    <property type="match status" value="1"/>
</dbReference>
<dbReference type="Gene3D" id="3.40.50.720">
    <property type="entry name" value="NAD(P)-binding Rossmann-like Domain"/>
    <property type="match status" value="1"/>
</dbReference>
<dbReference type="Gene3D" id="3.90.550.10">
    <property type="entry name" value="Spore Coat Polysaccharide Biosynthesis Protein SpsA, Chain A"/>
    <property type="match status" value="1"/>
</dbReference>
<protein>
    <recommendedName>
        <fullName evidence="1">C-methyltransferase domain-containing protein</fullName>
    </recommendedName>
</protein>
<dbReference type="AlphaFoldDB" id="A0A6C0IBY4"/>
<dbReference type="PANTHER" id="PTHR43861">
    <property type="entry name" value="TRANS-ACONITATE 2-METHYLTRANSFERASE-RELATED"/>
    <property type="match status" value="1"/>
</dbReference>
<dbReference type="InterPro" id="IPR013691">
    <property type="entry name" value="MeTrfase_14"/>
</dbReference>
<feature type="domain" description="C-methyltransferase" evidence="1">
    <location>
        <begin position="832"/>
        <end position="936"/>
    </location>
</feature>
<accession>A0A6C0IBY4</accession>
<reference evidence="2" key="1">
    <citation type="journal article" date="2020" name="Nature">
        <title>Giant virus diversity and host interactions through global metagenomics.</title>
        <authorList>
            <person name="Schulz F."/>
            <person name="Roux S."/>
            <person name="Paez-Espino D."/>
            <person name="Jungbluth S."/>
            <person name="Walsh D.A."/>
            <person name="Denef V.J."/>
            <person name="McMahon K.D."/>
            <person name="Konstantinidis K.T."/>
            <person name="Eloe-Fadrosh E.A."/>
            <person name="Kyrpides N.C."/>
            <person name="Woyke T."/>
        </authorList>
    </citation>
    <scope>NUCLEOTIDE SEQUENCE</scope>
    <source>
        <strain evidence="2">GVMAG-M-3300023184-68</strain>
    </source>
</reference>
<sequence>MKYIILCGGIGKRCSGYSLPKPLNYVHGKHMIEHVIQNVPSREIYIIYNIYLDKYNFQEIIINRFQEHTFHFSKVDYLTRGAVETAYVGIQSLDIPSDESIVFMDNDNMCTFPQEFIDNPTKNDFIGYGIDYTKTNYSFIVIDKDTNHITDIAEKVKISDNYCCGVYGFASVESFTVAAKEMLYKNTKTKNEFYFSQLYWNKIHNKEVILSEGIMPSHRRRILPNTTNSEGLCSNKATGGVLPVLMESAIHIGSYDEITSQQSLVEKTPLRICFDLDNTLVTYPTVPGDYTSVKPIPNMIQLLERLHKEGHEIIIHTTRSIKSTEFATITIQTLEQFNIPYDELIFGKPCADIYINDRAMNPYINNISQFGLFFDESDYIPNKISTNKNNTIERKGDVIYKTGPEESMKGELFYYQNIPPQFAQYFPKLLGFTKFDDKIQLQLEFISGIPLYYLYKNKLITEKIINDVVDIIHKLNCGYELGVHGKGAKSLCTTNVIVTYRDEYKLIGMKKSESGDYGKGADLFPRIGFADSDTLHKSIDKEYIDWVNNIYLKKCKEVEIKLETRNECVICNHPLDVFFSLDNVPNKLTCVTEICTNNSTMDFSQCPNCNTIQLKKMIPLNILYEESHNFVSVGKVWEKYFEMFINYFQNIINTQPNSTILEIGCPSGKIARNVHNYNKYIIVDPNQNTDEKFSENIVFKTGLFDDNFIINEKIDIIVHSHLFEHIYEPSKFVKKCYEILNDDGEMFFGVPNMTNFIEGKSTPFLGIFFEHTIFLNDENISYLLTQNGFEIIRIHYYEKHSVLYHCKKMKVGVTPLLSLSPDDSYNVGFQITNYKYNFTSITEQYKQFIETCNEKISNTTKNVYLFGASYNTQILLLLGLQVENINGILDNCKTKQGKYLYGFNLQIFDPLILKNNDCIVILQNGYYNNEIMNQIQLLNGNTEII</sequence>
<dbReference type="Pfam" id="PF08484">
    <property type="entry name" value="Methyltransf_14"/>
    <property type="match status" value="1"/>
</dbReference>
<dbReference type="Pfam" id="PF13489">
    <property type="entry name" value="Methyltransf_23"/>
    <property type="match status" value="1"/>
</dbReference>
<dbReference type="InterPro" id="IPR029063">
    <property type="entry name" value="SAM-dependent_MTases_sf"/>
</dbReference>
<dbReference type="CDD" id="cd02440">
    <property type="entry name" value="AdoMet_MTases"/>
    <property type="match status" value="1"/>
</dbReference>
<dbReference type="Gene3D" id="3.40.50.150">
    <property type="entry name" value="Vaccinia Virus protein VP39"/>
    <property type="match status" value="1"/>
</dbReference>
<evidence type="ECO:0000259" key="1">
    <source>
        <dbReference type="Pfam" id="PF08484"/>
    </source>
</evidence>
<proteinExistence type="predicted"/>
<dbReference type="SUPFAM" id="SSF53448">
    <property type="entry name" value="Nucleotide-diphospho-sugar transferases"/>
    <property type="match status" value="1"/>
</dbReference>
<evidence type="ECO:0000313" key="2">
    <source>
        <dbReference type="EMBL" id="QHT90239.1"/>
    </source>
</evidence>
<dbReference type="InterPro" id="IPR029044">
    <property type="entry name" value="Nucleotide-diphossugar_trans"/>
</dbReference>
<dbReference type="SUPFAM" id="SSF56784">
    <property type="entry name" value="HAD-like"/>
    <property type="match status" value="1"/>
</dbReference>
<dbReference type="EMBL" id="MN740153">
    <property type="protein sequence ID" value="QHT90239.1"/>
    <property type="molecule type" value="Genomic_DNA"/>
</dbReference>
<dbReference type="InterPro" id="IPR036412">
    <property type="entry name" value="HAD-like_sf"/>
</dbReference>